<accession>A0A8J7W6H0</accession>
<name>A0A8J7W6H0_9FIRM</name>
<organism evidence="1 2">
    <name type="scientific">Sinanaerobacter chloroacetimidivorans</name>
    <dbReference type="NCBI Taxonomy" id="2818044"/>
    <lineage>
        <taxon>Bacteria</taxon>
        <taxon>Bacillati</taxon>
        <taxon>Bacillota</taxon>
        <taxon>Clostridia</taxon>
        <taxon>Peptostreptococcales</taxon>
        <taxon>Anaerovoracaceae</taxon>
        <taxon>Sinanaerobacter</taxon>
    </lineage>
</organism>
<dbReference type="PANTHER" id="PTHR37954:SF3">
    <property type="entry name" value="DUF169 DOMAIN-CONTAINING PROTEIN"/>
    <property type="match status" value="1"/>
</dbReference>
<evidence type="ECO:0000313" key="1">
    <source>
        <dbReference type="EMBL" id="MBR0599810.1"/>
    </source>
</evidence>
<dbReference type="EMBL" id="JAGSND010000017">
    <property type="protein sequence ID" value="MBR0599810.1"/>
    <property type="molecule type" value="Genomic_DNA"/>
</dbReference>
<reference evidence="1" key="2">
    <citation type="submission" date="2021-04" db="EMBL/GenBank/DDBJ databases">
        <authorList>
            <person name="Liu J."/>
        </authorList>
    </citation>
    <scope>NUCLEOTIDE SEQUENCE</scope>
    <source>
        <strain evidence="1">BAD-6</strain>
    </source>
</reference>
<comment type="caution">
    <text evidence="1">The sequence shown here is derived from an EMBL/GenBank/DDBJ whole genome shotgun (WGS) entry which is preliminary data.</text>
</comment>
<dbReference type="RefSeq" id="WP_227019943.1">
    <property type="nucleotide sequence ID" value="NZ_JAGSND010000017.1"/>
</dbReference>
<proteinExistence type="predicted"/>
<reference evidence="1" key="1">
    <citation type="submission" date="2021-04" db="EMBL/GenBank/DDBJ databases">
        <title>Sinoanaerobacter chloroacetimidivorans sp. nov., an obligate anaerobic bacterium isolated from anaerobic sludge.</title>
        <authorList>
            <person name="Bao Y."/>
        </authorList>
    </citation>
    <scope>NUCLEOTIDE SEQUENCE</scope>
    <source>
        <strain evidence="1">BAD-6</strain>
    </source>
</reference>
<dbReference type="InterPro" id="IPR003748">
    <property type="entry name" value="DUF169"/>
</dbReference>
<gene>
    <name evidence="1" type="ORF">KCX82_18155</name>
</gene>
<dbReference type="Pfam" id="PF02596">
    <property type="entry name" value="DUF169"/>
    <property type="match status" value="1"/>
</dbReference>
<evidence type="ECO:0000313" key="2">
    <source>
        <dbReference type="Proteomes" id="UP000675664"/>
    </source>
</evidence>
<protein>
    <submittedName>
        <fullName evidence="1">DUF169 domain-containing protein</fullName>
    </submittedName>
</protein>
<dbReference type="Proteomes" id="UP000675664">
    <property type="component" value="Unassembled WGS sequence"/>
</dbReference>
<sequence>MDYKQLSDQLQTILEMKTAPVGIKFLTEGDTLVGYDSTKKYSICQFIMKAREGNKLLADAGNIACANGGSALGFLPVPEKLMNGEFLSQLGAFCKEGAKNTMELIPRFRQNQFSAIAFAPLLKVDFEPDVILLETVPEQIMWVSLAAIYQNGGRHEFSTSISNGTCIDIIATPHSTHKLNTSLGCYGCRNATDIPTDHMLAGFPGDQLEGILEALEHIKEKTMPRSREKKAYTKLKTED</sequence>
<keyword evidence="2" id="KW-1185">Reference proteome</keyword>
<dbReference type="PANTHER" id="PTHR37954">
    <property type="entry name" value="BLL4979 PROTEIN"/>
    <property type="match status" value="1"/>
</dbReference>
<dbReference type="AlphaFoldDB" id="A0A8J7W6H0"/>